<name>A0A6A7C543_9PEZI</name>
<keyword evidence="2 4" id="KW-0863">Zinc-finger</keyword>
<keyword evidence="3" id="KW-0862">Zinc</keyword>
<keyword evidence="1" id="KW-0479">Metal-binding</keyword>
<feature type="domain" description="RING-type" evidence="6">
    <location>
        <begin position="7"/>
        <end position="62"/>
    </location>
</feature>
<dbReference type="AlphaFoldDB" id="A0A6A7C543"/>
<dbReference type="PROSITE" id="PS51292">
    <property type="entry name" value="ZF_RING_CH"/>
    <property type="match status" value="1"/>
</dbReference>
<sequence>MEEPRTCRICLDTTDENDQGSSRLIRPCRCKGSQRYVHEACLNAWRRQDPLNDRNYWQCPTCGYRYRLQRLTWAAWISSTTSQVLLTLLIFLGAMFVLGFIADPILNFYFDPYDTIATGGGPRGSLIYDDEDASWAEHFLKGCASLGLLGFAKFLLTLSPWNMLNMRGTTIVGGGRRGLGLSGRDRLQSISWITVAIGIVTFLLAVWKGVRAWSRRTLEQASERVMDVPDD</sequence>
<dbReference type="PANTHER" id="PTHR46347:SF1">
    <property type="entry name" value="RING_FYVE_PHD ZINC FINGER SUPERFAMILY PROTEIN"/>
    <property type="match status" value="1"/>
</dbReference>
<feature type="domain" description="RING-CH-type" evidence="7">
    <location>
        <begin position="1"/>
        <end position="69"/>
    </location>
</feature>
<dbReference type="Pfam" id="PF12906">
    <property type="entry name" value="RINGv"/>
    <property type="match status" value="1"/>
</dbReference>
<evidence type="ECO:0000259" key="6">
    <source>
        <dbReference type="PROSITE" id="PS50089"/>
    </source>
</evidence>
<dbReference type="CDD" id="cd16495">
    <property type="entry name" value="RING_CH-C4HC3_MARCH"/>
    <property type="match status" value="1"/>
</dbReference>
<dbReference type="GO" id="GO:0008270">
    <property type="term" value="F:zinc ion binding"/>
    <property type="evidence" value="ECO:0007669"/>
    <property type="project" value="UniProtKB-KW"/>
</dbReference>
<dbReference type="PANTHER" id="PTHR46347">
    <property type="entry name" value="RING/FYVE/PHD ZINC FINGER SUPERFAMILY PROTEIN"/>
    <property type="match status" value="1"/>
</dbReference>
<accession>A0A6A7C543</accession>
<evidence type="ECO:0000313" key="9">
    <source>
        <dbReference type="Proteomes" id="UP000799421"/>
    </source>
</evidence>
<keyword evidence="5" id="KW-0812">Transmembrane</keyword>
<evidence type="ECO:0000256" key="5">
    <source>
        <dbReference type="SAM" id="Phobius"/>
    </source>
</evidence>
<dbReference type="OrthoDB" id="264354at2759"/>
<evidence type="ECO:0000256" key="4">
    <source>
        <dbReference type="PROSITE-ProRule" id="PRU00175"/>
    </source>
</evidence>
<keyword evidence="9" id="KW-1185">Reference proteome</keyword>
<dbReference type="InterPro" id="IPR011016">
    <property type="entry name" value="Znf_RING-CH"/>
</dbReference>
<feature type="transmembrane region" description="Helical" evidence="5">
    <location>
        <begin position="73"/>
        <end position="102"/>
    </location>
</feature>
<keyword evidence="5" id="KW-1133">Transmembrane helix</keyword>
<dbReference type="SMART" id="SM00744">
    <property type="entry name" value="RINGv"/>
    <property type="match status" value="1"/>
</dbReference>
<dbReference type="EMBL" id="MU005965">
    <property type="protein sequence ID" value="KAF2862560.1"/>
    <property type="molecule type" value="Genomic_DNA"/>
</dbReference>
<dbReference type="InterPro" id="IPR013083">
    <property type="entry name" value="Znf_RING/FYVE/PHD"/>
</dbReference>
<reference evidence="8" key="1">
    <citation type="journal article" date="2020" name="Stud. Mycol.">
        <title>101 Dothideomycetes genomes: a test case for predicting lifestyles and emergence of pathogens.</title>
        <authorList>
            <person name="Haridas S."/>
            <person name="Albert R."/>
            <person name="Binder M."/>
            <person name="Bloem J."/>
            <person name="Labutti K."/>
            <person name="Salamov A."/>
            <person name="Andreopoulos B."/>
            <person name="Baker S."/>
            <person name="Barry K."/>
            <person name="Bills G."/>
            <person name="Bluhm B."/>
            <person name="Cannon C."/>
            <person name="Castanera R."/>
            <person name="Culley D."/>
            <person name="Daum C."/>
            <person name="Ezra D."/>
            <person name="Gonzalez J."/>
            <person name="Henrissat B."/>
            <person name="Kuo A."/>
            <person name="Liang C."/>
            <person name="Lipzen A."/>
            <person name="Lutzoni F."/>
            <person name="Magnuson J."/>
            <person name="Mondo S."/>
            <person name="Nolan M."/>
            <person name="Ohm R."/>
            <person name="Pangilinan J."/>
            <person name="Park H.-J."/>
            <person name="Ramirez L."/>
            <person name="Alfaro M."/>
            <person name="Sun H."/>
            <person name="Tritt A."/>
            <person name="Yoshinaga Y."/>
            <person name="Zwiers L.-H."/>
            <person name="Turgeon B."/>
            <person name="Goodwin S."/>
            <person name="Spatafora J."/>
            <person name="Crous P."/>
            <person name="Grigoriev I."/>
        </authorList>
    </citation>
    <scope>NUCLEOTIDE SEQUENCE</scope>
    <source>
        <strain evidence="8">CBS 480.64</strain>
    </source>
</reference>
<dbReference type="InterPro" id="IPR001841">
    <property type="entry name" value="Znf_RING"/>
</dbReference>
<gene>
    <name evidence="8" type="ORF">K470DRAFT_255848</name>
</gene>
<evidence type="ECO:0000313" key="8">
    <source>
        <dbReference type="EMBL" id="KAF2862560.1"/>
    </source>
</evidence>
<keyword evidence="5" id="KW-0472">Membrane</keyword>
<evidence type="ECO:0000256" key="2">
    <source>
        <dbReference type="ARBA" id="ARBA00022771"/>
    </source>
</evidence>
<evidence type="ECO:0000256" key="3">
    <source>
        <dbReference type="ARBA" id="ARBA00022833"/>
    </source>
</evidence>
<dbReference type="Proteomes" id="UP000799421">
    <property type="component" value="Unassembled WGS sequence"/>
</dbReference>
<protein>
    <submittedName>
        <fullName evidence="8">Uncharacterized protein</fullName>
    </submittedName>
</protein>
<evidence type="ECO:0000259" key="7">
    <source>
        <dbReference type="PROSITE" id="PS51292"/>
    </source>
</evidence>
<organism evidence="8 9">
    <name type="scientific">Piedraia hortae CBS 480.64</name>
    <dbReference type="NCBI Taxonomy" id="1314780"/>
    <lineage>
        <taxon>Eukaryota</taxon>
        <taxon>Fungi</taxon>
        <taxon>Dikarya</taxon>
        <taxon>Ascomycota</taxon>
        <taxon>Pezizomycotina</taxon>
        <taxon>Dothideomycetes</taxon>
        <taxon>Dothideomycetidae</taxon>
        <taxon>Capnodiales</taxon>
        <taxon>Piedraiaceae</taxon>
        <taxon>Piedraia</taxon>
    </lineage>
</organism>
<dbReference type="SUPFAM" id="SSF57850">
    <property type="entry name" value="RING/U-box"/>
    <property type="match status" value="1"/>
</dbReference>
<dbReference type="Gene3D" id="3.30.40.10">
    <property type="entry name" value="Zinc/RING finger domain, C3HC4 (zinc finger)"/>
    <property type="match status" value="1"/>
</dbReference>
<evidence type="ECO:0000256" key="1">
    <source>
        <dbReference type="ARBA" id="ARBA00022723"/>
    </source>
</evidence>
<feature type="transmembrane region" description="Helical" evidence="5">
    <location>
        <begin position="189"/>
        <end position="207"/>
    </location>
</feature>
<proteinExistence type="predicted"/>
<dbReference type="PROSITE" id="PS50089">
    <property type="entry name" value="ZF_RING_2"/>
    <property type="match status" value="1"/>
</dbReference>